<evidence type="ECO:0000313" key="1">
    <source>
        <dbReference type="EMBL" id="KAK9829588.1"/>
    </source>
</evidence>
<name>A0AAW1R7R7_9CHLO</name>
<protein>
    <submittedName>
        <fullName evidence="1">Uncharacterized protein</fullName>
    </submittedName>
</protein>
<dbReference type="EMBL" id="JALJOR010000001">
    <property type="protein sequence ID" value="KAK9829588.1"/>
    <property type="molecule type" value="Genomic_DNA"/>
</dbReference>
<sequence>MLSVIASVLAAALQLHKKYKKALFEALDAMTGHGLRPQHPELPRSTVDVVAEDIPETSHYEDLGLEQPGLWQAFKEKCKNAFKKSGTKQNTVLPSDS</sequence>
<organism evidence="1 2">
    <name type="scientific">[Myrmecia] bisecta</name>
    <dbReference type="NCBI Taxonomy" id="41462"/>
    <lineage>
        <taxon>Eukaryota</taxon>
        <taxon>Viridiplantae</taxon>
        <taxon>Chlorophyta</taxon>
        <taxon>core chlorophytes</taxon>
        <taxon>Trebouxiophyceae</taxon>
        <taxon>Trebouxiales</taxon>
        <taxon>Trebouxiaceae</taxon>
        <taxon>Myrmecia</taxon>
    </lineage>
</organism>
<dbReference type="Proteomes" id="UP001489004">
    <property type="component" value="Unassembled WGS sequence"/>
</dbReference>
<accession>A0AAW1R7R7</accession>
<comment type="caution">
    <text evidence="1">The sequence shown here is derived from an EMBL/GenBank/DDBJ whole genome shotgun (WGS) entry which is preliminary data.</text>
</comment>
<proteinExistence type="predicted"/>
<keyword evidence="2" id="KW-1185">Reference proteome</keyword>
<gene>
    <name evidence="1" type="ORF">WJX72_006709</name>
</gene>
<dbReference type="AlphaFoldDB" id="A0AAW1R7R7"/>
<evidence type="ECO:0000313" key="2">
    <source>
        <dbReference type="Proteomes" id="UP001489004"/>
    </source>
</evidence>
<reference evidence="1 2" key="1">
    <citation type="journal article" date="2024" name="Nat. Commun.">
        <title>Phylogenomics reveals the evolutionary origins of lichenization in chlorophyte algae.</title>
        <authorList>
            <person name="Puginier C."/>
            <person name="Libourel C."/>
            <person name="Otte J."/>
            <person name="Skaloud P."/>
            <person name="Haon M."/>
            <person name="Grisel S."/>
            <person name="Petersen M."/>
            <person name="Berrin J.G."/>
            <person name="Delaux P.M."/>
            <person name="Dal Grande F."/>
            <person name="Keller J."/>
        </authorList>
    </citation>
    <scope>NUCLEOTIDE SEQUENCE [LARGE SCALE GENOMIC DNA]</scope>
    <source>
        <strain evidence="1 2">SAG 2043</strain>
    </source>
</reference>